<name>A0A2N5E3M1_9GAMM</name>
<organism evidence="2 3">
    <name type="scientific">Chimaeribacter californicus</name>
    <dbReference type="NCBI Taxonomy" id="2060067"/>
    <lineage>
        <taxon>Bacteria</taxon>
        <taxon>Pseudomonadati</taxon>
        <taxon>Pseudomonadota</taxon>
        <taxon>Gammaproteobacteria</taxon>
        <taxon>Enterobacterales</taxon>
        <taxon>Yersiniaceae</taxon>
        <taxon>Chimaeribacter</taxon>
    </lineage>
</organism>
<sequence length="268" mass="30743">MATAIFMVLMVCGYWYTTRDVSSRFKLKRTFGWDVYFVVALYGCIFVLQGLLVIAVVYLLLWGFSGLMNQFPWIIGHDLQLQRDFIMWSFLGIQAPVVIMLAVSVLLCLSCTSWSRSMQLDPAGRKSLYQQLTRSNGVEGLLYQCMDQGDLVFITLRSRRVYIGMVHTLRCESGSTDNVVLIPMVSGYRDPETQKMQVEHNYASYYQQHGILPDSEPISALYFRKVIMLNQIETLSLFDPATATAFEALAEREREEDKQHDALKNRIP</sequence>
<evidence type="ECO:0000313" key="2">
    <source>
        <dbReference type="EMBL" id="PLR35433.1"/>
    </source>
</evidence>
<evidence type="ECO:0000313" key="3">
    <source>
        <dbReference type="Proteomes" id="UP000234240"/>
    </source>
</evidence>
<evidence type="ECO:0000256" key="1">
    <source>
        <dbReference type="SAM" id="Phobius"/>
    </source>
</evidence>
<keyword evidence="3" id="KW-1185">Reference proteome</keyword>
<feature type="transmembrane region" description="Helical" evidence="1">
    <location>
        <begin position="35"/>
        <end position="65"/>
    </location>
</feature>
<feature type="transmembrane region" description="Helical" evidence="1">
    <location>
        <begin position="85"/>
        <end position="109"/>
    </location>
</feature>
<comment type="caution">
    <text evidence="2">The sequence shown here is derived from an EMBL/GenBank/DDBJ whole genome shotgun (WGS) entry which is preliminary data.</text>
</comment>
<proteinExistence type="predicted"/>
<dbReference type="AlphaFoldDB" id="A0A2N5E3M1"/>
<keyword evidence="1" id="KW-0472">Membrane</keyword>
<dbReference type="Proteomes" id="UP000234240">
    <property type="component" value="Unassembled WGS sequence"/>
</dbReference>
<accession>A0A2N5E3M1</accession>
<protein>
    <submittedName>
        <fullName evidence="2">Uncharacterized protein</fullName>
    </submittedName>
</protein>
<reference evidence="2 3" key="1">
    <citation type="submission" date="2017-12" db="EMBL/GenBank/DDBJ databases">
        <title>Characterization of six clinical isolates of Enterochimera gen. nov., a novel genus of the Yersiniaciae family and the three species Enterochimera arupensis sp. nov., Enterochimera coloradensis sp. nov, and Enterochimera californica sp. nov.</title>
        <authorList>
            <person name="Rossi A."/>
            <person name="Fisher M."/>
        </authorList>
    </citation>
    <scope>NUCLEOTIDE SEQUENCE [LARGE SCALE GENOMIC DNA]</scope>
    <source>
        <strain evidence="3">2015-Iso6</strain>
    </source>
</reference>
<dbReference type="OrthoDB" id="6058926at2"/>
<gene>
    <name evidence="2" type="ORF">CYR55_13535</name>
</gene>
<dbReference type="RefSeq" id="WP_101816652.1">
    <property type="nucleotide sequence ID" value="NZ_PJZF01000011.1"/>
</dbReference>
<keyword evidence="1" id="KW-0812">Transmembrane</keyword>
<keyword evidence="1" id="KW-1133">Transmembrane helix</keyword>
<dbReference type="EMBL" id="PJZF01000011">
    <property type="protein sequence ID" value="PLR35433.1"/>
    <property type="molecule type" value="Genomic_DNA"/>
</dbReference>